<feature type="transmembrane region" description="Helical" evidence="9">
    <location>
        <begin position="30"/>
        <end position="49"/>
    </location>
</feature>
<feature type="transmembrane region" description="Helical" evidence="9">
    <location>
        <begin position="79"/>
        <end position="99"/>
    </location>
</feature>
<feature type="transmembrane region" description="Helical" evidence="9">
    <location>
        <begin position="233"/>
        <end position="254"/>
    </location>
</feature>
<dbReference type="PANTHER" id="PTHR11795">
    <property type="entry name" value="BRANCHED-CHAIN AMINO ACID TRANSPORT SYSTEM PERMEASE PROTEIN LIVH"/>
    <property type="match status" value="1"/>
</dbReference>
<name>A0A1G6YPH6_9BURK</name>
<keyword evidence="11" id="KW-1185">Reference proteome</keyword>
<evidence type="ECO:0000313" key="11">
    <source>
        <dbReference type="Proteomes" id="UP000198781"/>
    </source>
</evidence>
<evidence type="ECO:0000256" key="1">
    <source>
        <dbReference type="ARBA" id="ARBA00004651"/>
    </source>
</evidence>
<dbReference type="STRING" id="187868.SAMN05192589_110126"/>
<organism evidence="10 11">
    <name type="scientific">Paracidovorax valerianellae</name>
    <dbReference type="NCBI Taxonomy" id="187868"/>
    <lineage>
        <taxon>Bacteria</taxon>
        <taxon>Pseudomonadati</taxon>
        <taxon>Pseudomonadota</taxon>
        <taxon>Betaproteobacteria</taxon>
        <taxon>Burkholderiales</taxon>
        <taxon>Comamonadaceae</taxon>
        <taxon>Paracidovorax</taxon>
    </lineage>
</organism>
<sequence length="323" mass="33683">MNFPFDTDPLPAHRRHAMNWILVFEQLLNGAGYGLMLFLIAAGLTLVFGIMDVMNLSHGSLFMVGAYVAAMVHVQSGSFAIAVLAAIAVTVLVAALLEATLMRRLYGRDHLAQVLATFGVILVADDAVKMLWGPSPVMAPTPGWLSGPVELFAGLPYPSYRLVVLGAGVLVAALLYLLVNHSRVGMLVRAGASDRWMAELMGVRVKRVFCGVFVLGAALAALAGALMGPLVAVQVGMGEAILIPALVVIVIGGIGSVRGAFVAALLVGLVDTIGRAFLPLLLRATLPPSVAADLGPLCAEVAMYALMAAVLSFRPAGLFSAKA</sequence>
<dbReference type="GO" id="GO:0022857">
    <property type="term" value="F:transmembrane transporter activity"/>
    <property type="evidence" value="ECO:0007669"/>
    <property type="project" value="InterPro"/>
</dbReference>
<keyword evidence="5" id="KW-0029">Amino-acid transport</keyword>
<evidence type="ECO:0000256" key="7">
    <source>
        <dbReference type="ARBA" id="ARBA00023136"/>
    </source>
</evidence>
<dbReference type="AlphaFoldDB" id="A0A1G6YPH6"/>
<dbReference type="InterPro" id="IPR052157">
    <property type="entry name" value="BCAA_transport_permease"/>
</dbReference>
<dbReference type="GO" id="GO:0006865">
    <property type="term" value="P:amino acid transport"/>
    <property type="evidence" value="ECO:0007669"/>
    <property type="project" value="UniProtKB-KW"/>
</dbReference>
<evidence type="ECO:0000256" key="4">
    <source>
        <dbReference type="ARBA" id="ARBA00022692"/>
    </source>
</evidence>
<keyword evidence="6 9" id="KW-1133">Transmembrane helix</keyword>
<feature type="transmembrane region" description="Helical" evidence="9">
    <location>
        <begin position="160"/>
        <end position="179"/>
    </location>
</feature>
<keyword evidence="4 9" id="KW-0812">Transmembrane</keyword>
<accession>A0A1G6YPH6</accession>
<dbReference type="PANTHER" id="PTHR11795:SF442">
    <property type="entry name" value="ABC TRANSPORTER ATP-BINDING PROTEIN"/>
    <property type="match status" value="1"/>
</dbReference>
<evidence type="ECO:0000256" key="6">
    <source>
        <dbReference type="ARBA" id="ARBA00022989"/>
    </source>
</evidence>
<dbReference type="GO" id="GO:0005886">
    <property type="term" value="C:plasma membrane"/>
    <property type="evidence" value="ECO:0007669"/>
    <property type="project" value="UniProtKB-SubCell"/>
</dbReference>
<keyword evidence="7 9" id="KW-0472">Membrane</keyword>
<proteinExistence type="inferred from homology"/>
<dbReference type="CDD" id="cd06582">
    <property type="entry name" value="TM_PBP1_LivH_like"/>
    <property type="match status" value="1"/>
</dbReference>
<evidence type="ECO:0000256" key="9">
    <source>
        <dbReference type="SAM" id="Phobius"/>
    </source>
</evidence>
<evidence type="ECO:0000313" key="10">
    <source>
        <dbReference type="EMBL" id="SDD92299.1"/>
    </source>
</evidence>
<evidence type="ECO:0000256" key="8">
    <source>
        <dbReference type="ARBA" id="ARBA00037998"/>
    </source>
</evidence>
<dbReference type="Pfam" id="PF02653">
    <property type="entry name" value="BPD_transp_2"/>
    <property type="match status" value="1"/>
</dbReference>
<evidence type="ECO:0000256" key="2">
    <source>
        <dbReference type="ARBA" id="ARBA00022448"/>
    </source>
</evidence>
<comment type="subcellular location">
    <subcellularLocation>
        <location evidence="1">Cell membrane</location>
        <topology evidence="1">Multi-pass membrane protein</topology>
    </subcellularLocation>
</comment>
<evidence type="ECO:0000256" key="3">
    <source>
        <dbReference type="ARBA" id="ARBA00022475"/>
    </source>
</evidence>
<keyword evidence="2" id="KW-0813">Transport</keyword>
<gene>
    <name evidence="10" type="ORF">SAMN05192589_110126</name>
</gene>
<feature type="transmembrane region" description="Helical" evidence="9">
    <location>
        <begin position="56"/>
        <end position="73"/>
    </location>
</feature>
<protein>
    <submittedName>
        <fullName evidence="10">Branched-chain amino acid transport system permease protein</fullName>
    </submittedName>
</protein>
<feature type="transmembrane region" description="Helical" evidence="9">
    <location>
        <begin position="111"/>
        <end position="132"/>
    </location>
</feature>
<dbReference type="InterPro" id="IPR001851">
    <property type="entry name" value="ABC_transp_permease"/>
</dbReference>
<reference evidence="10 11" key="1">
    <citation type="submission" date="2016-10" db="EMBL/GenBank/DDBJ databases">
        <authorList>
            <person name="de Groot N.N."/>
        </authorList>
    </citation>
    <scope>NUCLEOTIDE SEQUENCE [LARGE SCALE GENOMIC DNA]</scope>
    <source>
        <strain evidence="10 11">DSM 16619</strain>
    </source>
</reference>
<evidence type="ECO:0000256" key="5">
    <source>
        <dbReference type="ARBA" id="ARBA00022970"/>
    </source>
</evidence>
<dbReference type="EMBL" id="FMZC01000010">
    <property type="protein sequence ID" value="SDD92299.1"/>
    <property type="molecule type" value="Genomic_DNA"/>
</dbReference>
<comment type="similarity">
    <text evidence="8">Belongs to the binding-protein-dependent transport system permease family. LivHM subfamily.</text>
</comment>
<keyword evidence="3" id="KW-1003">Cell membrane</keyword>
<dbReference type="Proteomes" id="UP000198781">
    <property type="component" value="Unassembled WGS sequence"/>
</dbReference>
<feature type="transmembrane region" description="Helical" evidence="9">
    <location>
        <begin position="208"/>
        <end position="227"/>
    </location>
</feature>